<evidence type="ECO:0000313" key="4">
    <source>
        <dbReference type="EMBL" id="GGO83769.1"/>
    </source>
</evidence>
<feature type="domain" description="Bacterial type II secretion system protein E" evidence="3">
    <location>
        <begin position="154"/>
        <end position="289"/>
    </location>
</feature>
<proteinExistence type="inferred from homology"/>
<comment type="function">
    <text evidence="2">Part of the Type IV secretion system.</text>
</comment>
<dbReference type="InterPro" id="IPR001482">
    <property type="entry name" value="T2SS/T4SS_dom"/>
</dbReference>
<gene>
    <name evidence="4" type="primary">virB11</name>
    <name evidence="4" type="ORF">GCM10011348_28310</name>
</gene>
<dbReference type="RefSeq" id="WP_188861275.1">
    <property type="nucleotide sequence ID" value="NZ_BMLT01000007.1"/>
</dbReference>
<protein>
    <recommendedName>
        <fullName evidence="2">Type IV secretion system protein</fullName>
    </recommendedName>
</protein>
<dbReference type="AlphaFoldDB" id="A0A917ZKP9"/>
<keyword evidence="2" id="KW-0067">ATP-binding</keyword>
<dbReference type="InterPro" id="IPR014155">
    <property type="entry name" value="VirB11"/>
</dbReference>
<dbReference type="Gene3D" id="3.30.450.90">
    <property type="match status" value="1"/>
</dbReference>
<dbReference type="GO" id="GO:0005524">
    <property type="term" value="F:ATP binding"/>
    <property type="evidence" value="ECO:0007669"/>
    <property type="project" value="UniProtKB-UniRule"/>
</dbReference>
<accession>A0A917ZKP9</accession>
<evidence type="ECO:0000259" key="3">
    <source>
        <dbReference type="Pfam" id="PF00437"/>
    </source>
</evidence>
<sequence length="344" mass="38744">MTSQPTTDRKGVSLLEYLSALQPFLDDVDNTEIVVNKPGEVITESRNGWTYHPVAALDLACCERLAKLVATYSGQSLEARKPILSATLPRGERIQIVIPPATREGRVSLTIRKPSNVDFTLKDYEHQGFFEQCEDATGELSSEEKDLLALKRTRHFREFLELAVQSRKNIIISGSTGAGKTTFFRSLLKLVPADERLLSIENVDELGLYKTHRNTTSLFYSAGGQGVSPITQQDLLESSLRMKPDRIFLAELIRGDEAFYYLRNVNSGHPGSITTMHANSAKLAIEQLVLFLKESKSGSTMSREDIKQLLFMCVDIIVQIKNIHGRRVVTEIYYDPEFKRRQMA</sequence>
<dbReference type="InterPro" id="IPR027417">
    <property type="entry name" value="P-loop_NTPase"/>
</dbReference>
<dbReference type="EMBL" id="BMLT01000007">
    <property type="protein sequence ID" value="GGO83769.1"/>
    <property type="molecule type" value="Genomic_DNA"/>
</dbReference>
<dbReference type="Pfam" id="PF00437">
    <property type="entry name" value="T2SSE"/>
    <property type="match status" value="1"/>
</dbReference>
<reference evidence="4 5" key="1">
    <citation type="journal article" date="2014" name="Int. J. Syst. Evol. Microbiol.">
        <title>Complete genome sequence of Corynebacterium casei LMG S-19264T (=DSM 44701T), isolated from a smear-ripened cheese.</title>
        <authorList>
            <consortium name="US DOE Joint Genome Institute (JGI-PGF)"/>
            <person name="Walter F."/>
            <person name="Albersmeier A."/>
            <person name="Kalinowski J."/>
            <person name="Ruckert C."/>
        </authorList>
    </citation>
    <scope>NUCLEOTIDE SEQUENCE [LARGE SCALE GENOMIC DNA]</scope>
    <source>
        <strain evidence="4 5">CGMCC 1.7286</strain>
    </source>
</reference>
<comment type="caution">
    <text evidence="4">The sequence shown here is derived from an EMBL/GenBank/DDBJ whole genome shotgun (WGS) entry which is preliminary data.</text>
</comment>
<comment type="similarity">
    <text evidence="1 2">Belongs to the GSP E family.</text>
</comment>
<name>A0A917ZKP9_9GAMM</name>
<dbReference type="InterPro" id="IPR050921">
    <property type="entry name" value="T4SS_GSP_E_ATPase"/>
</dbReference>
<dbReference type="CDD" id="cd01130">
    <property type="entry name" value="VirB11-like_ATPase"/>
    <property type="match status" value="1"/>
</dbReference>
<dbReference type="GO" id="GO:0044097">
    <property type="term" value="P:secretion by the type IV secretion system"/>
    <property type="evidence" value="ECO:0007669"/>
    <property type="project" value="InterPro"/>
</dbReference>
<dbReference type="Proteomes" id="UP000599578">
    <property type="component" value="Unassembled WGS sequence"/>
</dbReference>
<evidence type="ECO:0000256" key="1">
    <source>
        <dbReference type="ARBA" id="ARBA00006611"/>
    </source>
</evidence>
<keyword evidence="2" id="KW-0547">Nucleotide-binding</keyword>
<keyword evidence="5" id="KW-1185">Reference proteome</keyword>
<dbReference type="Gene3D" id="3.40.50.300">
    <property type="entry name" value="P-loop containing nucleotide triphosphate hydrolases"/>
    <property type="match status" value="1"/>
</dbReference>
<evidence type="ECO:0000256" key="2">
    <source>
        <dbReference type="RuleBase" id="RU366071"/>
    </source>
</evidence>
<dbReference type="GO" id="GO:0016887">
    <property type="term" value="F:ATP hydrolysis activity"/>
    <property type="evidence" value="ECO:0007669"/>
    <property type="project" value="InterPro"/>
</dbReference>
<dbReference type="NCBIfam" id="TIGR02788">
    <property type="entry name" value="VirB11"/>
    <property type="match status" value="1"/>
</dbReference>
<dbReference type="PANTHER" id="PTHR30486">
    <property type="entry name" value="TWITCHING MOTILITY PROTEIN PILT"/>
    <property type="match status" value="1"/>
</dbReference>
<organism evidence="4 5">
    <name type="scientific">Marinobacterium nitratireducens</name>
    <dbReference type="NCBI Taxonomy" id="518897"/>
    <lineage>
        <taxon>Bacteria</taxon>
        <taxon>Pseudomonadati</taxon>
        <taxon>Pseudomonadota</taxon>
        <taxon>Gammaproteobacteria</taxon>
        <taxon>Oceanospirillales</taxon>
        <taxon>Oceanospirillaceae</taxon>
        <taxon>Marinobacterium</taxon>
    </lineage>
</organism>
<dbReference type="SUPFAM" id="SSF52540">
    <property type="entry name" value="P-loop containing nucleoside triphosphate hydrolases"/>
    <property type="match status" value="1"/>
</dbReference>
<dbReference type="GO" id="GO:0043684">
    <property type="term" value="C:type IV secretion system complex"/>
    <property type="evidence" value="ECO:0007669"/>
    <property type="project" value="UniProtKB-UniRule"/>
</dbReference>
<evidence type="ECO:0000313" key="5">
    <source>
        <dbReference type="Proteomes" id="UP000599578"/>
    </source>
</evidence>
<dbReference type="PANTHER" id="PTHR30486:SF6">
    <property type="entry name" value="TYPE IV PILUS RETRACTATION ATPASE PILT"/>
    <property type="match status" value="1"/>
</dbReference>